<sequence length="232" mass="25984">MLAAYCGQKDKATPYLLGRGKEALTGAGYQVEVAPRLRLLQVGVQSTQLTSAAILLCWCLRHPRVRVVLEGLVSHHASKFLHLKSSLLFWAFLKCPINPFDSECDSSNAESDAEMRLREVMRKGRETIEMNIVLTRKRKTMKAKKNLARLMPRTKASPMIRTRVMMMIVMGTKKPSMGGTRLTIPKSRRRRICSPPWSGPHCVIIPRLSFAIASVAVKIGGSSPYYLKITNC</sequence>
<comment type="caution">
    <text evidence="1">The sequence shown here is derived from an EMBL/GenBank/DDBJ whole genome shotgun (WGS) entry which is preliminary data.</text>
</comment>
<accession>A0AAE1XTT4</accession>
<protein>
    <submittedName>
        <fullName evidence="1">Uncharacterized protein</fullName>
    </submittedName>
</protein>
<evidence type="ECO:0000313" key="1">
    <source>
        <dbReference type="EMBL" id="KAK4417492.1"/>
    </source>
</evidence>
<name>A0AAE1XTT4_9LAMI</name>
<gene>
    <name evidence="1" type="ORF">Salat_2574900</name>
</gene>
<proteinExistence type="predicted"/>
<reference evidence="1" key="1">
    <citation type="submission" date="2020-06" db="EMBL/GenBank/DDBJ databases">
        <authorList>
            <person name="Li T."/>
            <person name="Hu X."/>
            <person name="Zhang T."/>
            <person name="Song X."/>
            <person name="Zhang H."/>
            <person name="Dai N."/>
            <person name="Sheng W."/>
            <person name="Hou X."/>
            <person name="Wei L."/>
        </authorList>
    </citation>
    <scope>NUCLEOTIDE SEQUENCE</scope>
    <source>
        <strain evidence="1">3651</strain>
        <tissue evidence="1">Leaf</tissue>
    </source>
</reference>
<dbReference type="AlphaFoldDB" id="A0AAE1XTT4"/>
<dbReference type="EMBL" id="JACGWO010000010">
    <property type="protein sequence ID" value="KAK4417492.1"/>
    <property type="molecule type" value="Genomic_DNA"/>
</dbReference>
<dbReference type="Proteomes" id="UP001293254">
    <property type="component" value="Unassembled WGS sequence"/>
</dbReference>
<evidence type="ECO:0000313" key="2">
    <source>
        <dbReference type="Proteomes" id="UP001293254"/>
    </source>
</evidence>
<keyword evidence="2" id="KW-1185">Reference proteome</keyword>
<reference evidence="1" key="2">
    <citation type="journal article" date="2024" name="Plant">
        <title>Genomic evolution and insights into agronomic trait innovations of Sesamum species.</title>
        <authorList>
            <person name="Miao H."/>
            <person name="Wang L."/>
            <person name="Qu L."/>
            <person name="Liu H."/>
            <person name="Sun Y."/>
            <person name="Le M."/>
            <person name="Wang Q."/>
            <person name="Wei S."/>
            <person name="Zheng Y."/>
            <person name="Lin W."/>
            <person name="Duan Y."/>
            <person name="Cao H."/>
            <person name="Xiong S."/>
            <person name="Wang X."/>
            <person name="Wei L."/>
            <person name="Li C."/>
            <person name="Ma Q."/>
            <person name="Ju M."/>
            <person name="Zhao R."/>
            <person name="Li G."/>
            <person name="Mu C."/>
            <person name="Tian Q."/>
            <person name="Mei H."/>
            <person name="Zhang T."/>
            <person name="Gao T."/>
            <person name="Zhang H."/>
        </authorList>
    </citation>
    <scope>NUCLEOTIDE SEQUENCE</scope>
    <source>
        <strain evidence="1">3651</strain>
    </source>
</reference>
<organism evidence="1 2">
    <name type="scientific">Sesamum alatum</name>
    <dbReference type="NCBI Taxonomy" id="300844"/>
    <lineage>
        <taxon>Eukaryota</taxon>
        <taxon>Viridiplantae</taxon>
        <taxon>Streptophyta</taxon>
        <taxon>Embryophyta</taxon>
        <taxon>Tracheophyta</taxon>
        <taxon>Spermatophyta</taxon>
        <taxon>Magnoliopsida</taxon>
        <taxon>eudicotyledons</taxon>
        <taxon>Gunneridae</taxon>
        <taxon>Pentapetalae</taxon>
        <taxon>asterids</taxon>
        <taxon>lamiids</taxon>
        <taxon>Lamiales</taxon>
        <taxon>Pedaliaceae</taxon>
        <taxon>Sesamum</taxon>
    </lineage>
</organism>